<dbReference type="Pfam" id="PF11443">
    <property type="entry name" value="DUF2828"/>
    <property type="match status" value="1"/>
</dbReference>
<dbReference type="EMBL" id="JAAOAN010000766">
    <property type="protein sequence ID" value="KAF5699926.1"/>
    <property type="molecule type" value="Genomic_DNA"/>
</dbReference>
<feature type="domain" description="DUF2828" evidence="1">
    <location>
        <begin position="62"/>
        <end position="95"/>
    </location>
</feature>
<dbReference type="OrthoDB" id="4986691at2759"/>
<accession>A0A8H6D0N1</accession>
<gene>
    <name evidence="2" type="ORF">FMUND_14550</name>
</gene>
<reference evidence="2 3" key="1">
    <citation type="submission" date="2020-05" db="EMBL/GenBank/DDBJ databases">
        <title>Identification and distribution of gene clusters putatively required for synthesis of sphingolipid metabolism inhibitors in phylogenetically diverse species of the filamentous fungus Fusarium.</title>
        <authorList>
            <person name="Kim H.-S."/>
            <person name="Busman M."/>
            <person name="Brown D.W."/>
            <person name="Divon H."/>
            <person name="Uhlig S."/>
            <person name="Proctor R.H."/>
        </authorList>
    </citation>
    <scope>NUCLEOTIDE SEQUENCE [LARGE SCALE GENOMIC DNA]</scope>
    <source>
        <strain evidence="2 3">NRRL 66235</strain>
    </source>
</reference>
<evidence type="ECO:0000259" key="1">
    <source>
        <dbReference type="Pfam" id="PF11443"/>
    </source>
</evidence>
<dbReference type="AlphaFoldDB" id="A0A8H6D0N1"/>
<dbReference type="InterPro" id="IPR058580">
    <property type="entry name" value="DUF2828"/>
</dbReference>
<evidence type="ECO:0000313" key="3">
    <source>
        <dbReference type="Proteomes" id="UP000544331"/>
    </source>
</evidence>
<sequence>MTTKAYDDWGQHPSEADKAEWKYWASHLKTFGFATPDGLRLRGLSYLCQGAFITSDYLLLPKLFIENDAERFGKYLDKVVEGKANISGATLLQHLFPEQSFSFLYEAQPGYSLEAIRKQRGVYNNLMRCFKWLNLLWVSGTPLTSSLRDLISPLLLMWQALGIKWKPEFDKIGHVSGMYHQDYDPYRENNCCDGKSVTPSIFHPSFLGETPHLGLLQIKIEYNYHAVRLWVMHPEGG</sequence>
<keyword evidence="3" id="KW-1185">Reference proteome</keyword>
<name>A0A8H6D0N1_9HYPO</name>
<proteinExistence type="predicted"/>
<comment type="caution">
    <text evidence="2">The sequence shown here is derived from an EMBL/GenBank/DDBJ whole genome shotgun (WGS) entry which is preliminary data.</text>
</comment>
<evidence type="ECO:0000313" key="2">
    <source>
        <dbReference type="EMBL" id="KAF5699926.1"/>
    </source>
</evidence>
<dbReference type="Proteomes" id="UP000544331">
    <property type="component" value="Unassembled WGS sequence"/>
</dbReference>
<organism evidence="2 3">
    <name type="scientific">Fusarium mundagurra</name>
    <dbReference type="NCBI Taxonomy" id="1567541"/>
    <lineage>
        <taxon>Eukaryota</taxon>
        <taxon>Fungi</taxon>
        <taxon>Dikarya</taxon>
        <taxon>Ascomycota</taxon>
        <taxon>Pezizomycotina</taxon>
        <taxon>Sordariomycetes</taxon>
        <taxon>Hypocreomycetidae</taxon>
        <taxon>Hypocreales</taxon>
        <taxon>Nectriaceae</taxon>
        <taxon>Fusarium</taxon>
        <taxon>Fusarium fujikuroi species complex</taxon>
    </lineage>
</organism>
<protein>
    <recommendedName>
        <fullName evidence="1">DUF2828 domain-containing protein</fullName>
    </recommendedName>
</protein>